<protein>
    <recommendedName>
        <fullName evidence="7">Type II secretion system protein GspF domain-containing protein</fullName>
    </recommendedName>
</protein>
<feature type="transmembrane region" description="Helical" evidence="6">
    <location>
        <begin position="6"/>
        <end position="30"/>
    </location>
</feature>
<feature type="domain" description="Type II secretion system protein GspF" evidence="7">
    <location>
        <begin position="182"/>
        <end position="307"/>
    </location>
</feature>
<dbReference type="PATRIC" id="fig|1630135.4.peg.1491"/>
<dbReference type="STRING" id="1630135.DAD186_14890"/>
<gene>
    <name evidence="8" type="ORF">DAD186_14890</name>
</gene>
<evidence type="ECO:0000256" key="1">
    <source>
        <dbReference type="ARBA" id="ARBA00004651"/>
    </source>
</evidence>
<dbReference type="PANTHER" id="PTHR35007:SF4">
    <property type="entry name" value="CONSERVED TRANSMEMBRANE PROTEIN-RELATED"/>
    <property type="match status" value="1"/>
</dbReference>
<keyword evidence="2" id="KW-1003">Cell membrane</keyword>
<feature type="transmembrane region" description="Helical" evidence="6">
    <location>
        <begin position="116"/>
        <end position="136"/>
    </location>
</feature>
<dbReference type="KEGG" id="dva:DAD186_14890"/>
<evidence type="ECO:0000256" key="4">
    <source>
        <dbReference type="ARBA" id="ARBA00022989"/>
    </source>
</evidence>
<dbReference type="EMBL" id="CP012117">
    <property type="protein sequence ID" value="ANP28039.1"/>
    <property type="molecule type" value="Genomic_DNA"/>
</dbReference>
<dbReference type="GO" id="GO:0005886">
    <property type="term" value="C:plasma membrane"/>
    <property type="evidence" value="ECO:0007669"/>
    <property type="project" value="UniProtKB-SubCell"/>
</dbReference>
<evidence type="ECO:0000313" key="8">
    <source>
        <dbReference type="EMBL" id="ANP28039.1"/>
    </source>
</evidence>
<dbReference type="RefSeq" id="WP_065248105.1">
    <property type="nucleotide sequence ID" value="NZ_CP012117.1"/>
</dbReference>
<dbReference type="InterPro" id="IPR018076">
    <property type="entry name" value="T2SS_GspF_dom"/>
</dbReference>
<organism evidence="8 9">
    <name type="scientific">Dermabacter vaginalis</name>
    <dbReference type="NCBI Taxonomy" id="1630135"/>
    <lineage>
        <taxon>Bacteria</taxon>
        <taxon>Bacillati</taxon>
        <taxon>Actinomycetota</taxon>
        <taxon>Actinomycetes</taxon>
        <taxon>Micrococcales</taxon>
        <taxon>Dermabacteraceae</taxon>
        <taxon>Dermabacter</taxon>
    </lineage>
</organism>
<evidence type="ECO:0000259" key="7">
    <source>
        <dbReference type="Pfam" id="PF00482"/>
    </source>
</evidence>
<evidence type="ECO:0000313" key="9">
    <source>
        <dbReference type="Proteomes" id="UP000092596"/>
    </source>
</evidence>
<evidence type="ECO:0000256" key="6">
    <source>
        <dbReference type="SAM" id="Phobius"/>
    </source>
</evidence>
<dbReference type="Proteomes" id="UP000092596">
    <property type="component" value="Chromosome"/>
</dbReference>
<accession>A0A1B0ZJ80</accession>
<evidence type="ECO:0000256" key="3">
    <source>
        <dbReference type="ARBA" id="ARBA00022692"/>
    </source>
</evidence>
<name>A0A1B0ZJ80_9MICO</name>
<keyword evidence="4 6" id="KW-1133">Transmembrane helix</keyword>
<comment type="subcellular location">
    <subcellularLocation>
        <location evidence="1">Cell membrane</location>
        <topology evidence="1">Multi-pass membrane protein</topology>
    </subcellularLocation>
</comment>
<feature type="transmembrane region" description="Helical" evidence="6">
    <location>
        <begin position="288"/>
        <end position="311"/>
    </location>
</feature>
<feature type="transmembrane region" description="Helical" evidence="6">
    <location>
        <begin position="142"/>
        <end position="162"/>
    </location>
</feature>
<sequence length="318" mass="34486">MSIRDNTFTIILLGCALGALFGLGIALVILENPWRRPRSVEARVAPYVKQGKARGALGFLDHGRRVHPVIDTNLGPFLVRARAFAARTFGSQREIEKRLALAGGRLNYRDFRVQQLTWAIIAFVASAALGMGLFALGRAPLIALLAFVVIATVTAPLMRDYLLTSAITSRKQAMAREFPTVADLLALAISAGEGPIAAMERVARTSRGELSRELAIAVFEIRAGSTLEDALMNLGTRSPLDSVSRFAETIAVALERGTPLADVMRAQAQDARELSKRTLMESAGRREVYMLMPVVFLLMPLVIVFAVFPGITALQVGL</sequence>
<dbReference type="Pfam" id="PF00482">
    <property type="entry name" value="T2SSF"/>
    <property type="match status" value="1"/>
</dbReference>
<evidence type="ECO:0000256" key="2">
    <source>
        <dbReference type="ARBA" id="ARBA00022475"/>
    </source>
</evidence>
<proteinExistence type="predicted"/>
<evidence type="ECO:0000256" key="5">
    <source>
        <dbReference type="ARBA" id="ARBA00023136"/>
    </source>
</evidence>
<dbReference type="AlphaFoldDB" id="A0A1B0ZJ80"/>
<reference evidence="8 9" key="1">
    <citation type="submission" date="2015-06" db="EMBL/GenBank/DDBJ databases">
        <title>Investigation of pathophysiology for high-risk pregnancy and development of treatment modality based on it.</title>
        <authorList>
            <person name="Kim B.-C."/>
            <person name="Lim S."/>
        </authorList>
    </citation>
    <scope>NUCLEOTIDE SEQUENCE [LARGE SCALE GENOMIC DNA]</scope>
    <source>
        <strain evidence="8 9">AD1-86</strain>
    </source>
</reference>
<keyword evidence="5 6" id="KW-0472">Membrane</keyword>
<dbReference type="PANTHER" id="PTHR35007">
    <property type="entry name" value="INTEGRAL MEMBRANE PROTEIN-RELATED"/>
    <property type="match status" value="1"/>
</dbReference>
<keyword evidence="3 6" id="KW-0812">Transmembrane</keyword>